<dbReference type="Pfam" id="PF00646">
    <property type="entry name" value="F-box"/>
    <property type="match status" value="1"/>
</dbReference>
<dbReference type="PANTHER" id="PTHR31672">
    <property type="entry name" value="BNACNNG10540D PROTEIN"/>
    <property type="match status" value="1"/>
</dbReference>
<keyword evidence="3" id="KW-1185">Reference proteome</keyword>
<reference evidence="2" key="1">
    <citation type="submission" date="2022-04" db="EMBL/GenBank/DDBJ databases">
        <title>A functionally conserved STORR gene fusion in Papaver species that diverged 16.8 million years ago.</title>
        <authorList>
            <person name="Catania T."/>
        </authorList>
    </citation>
    <scope>NUCLEOTIDE SEQUENCE</scope>
    <source>
        <strain evidence="2">S-188037</strain>
    </source>
</reference>
<evidence type="ECO:0000259" key="1">
    <source>
        <dbReference type="PROSITE" id="PS50181"/>
    </source>
</evidence>
<dbReference type="Gene3D" id="1.20.1280.50">
    <property type="match status" value="1"/>
</dbReference>
<feature type="domain" description="F-box" evidence="1">
    <location>
        <begin position="55"/>
        <end position="101"/>
    </location>
</feature>
<organism evidence="2 3">
    <name type="scientific">Papaver atlanticum</name>
    <dbReference type="NCBI Taxonomy" id="357466"/>
    <lineage>
        <taxon>Eukaryota</taxon>
        <taxon>Viridiplantae</taxon>
        <taxon>Streptophyta</taxon>
        <taxon>Embryophyta</taxon>
        <taxon>Tracheophyta</taxon>
        <taxon>Spermatophyta</taxon>
        <taxon>Magnoliopsida</taxon>
        <taxon>Ranunculales</taxon>
        <taxon>Papaveraceae</taxon>
        <taxon>Papaveroideae</taxon>
        <taxon>Papaver</taxon>
    </lineage>
</organism>
<evidence type="ECO:0000313" key="2">
    <source>
        <dbReference type="EMBL" id="KAI3948512.1"/>
    </source>
</evidence>
<dbReference type="InterPro" id="IPR001810">
    <property type="entry name" value="F-box_dom"/>
</dbReference>
<comment type="caution">
    <text evidence="2">The sequence shown here is derived from an EMBL/GenBank/DDBJ whole genome shotgun (WGS) entry which is preliminary data.</text>
</comment>
<dbReference type="PANTHER" id="PTHR31672:SF12">
    <property type="entry name" value="F-BOX DOMAIN-CONTAINING PROTEIN"/>
    <property type="match status" value="1"/>
</dbReference>
<dbReference type="Proteomes" id="UP001202328">
    <property type="component" value="Unassembled WGS sequence"/>
</dbReference>
<dbReference type="SUPFAM" id="SSF81383">
    <property type="entry name" value="F-box domain"/>
    <property type="match status" value="1"/>
</dbReference>
<dbReference type="FunFam" id="1.20.1280.50:FF:000040">
    <property type="entry name" value="protein UNUSUAL FLORAL ORGANS"/>
    <property type="match status" value="1"/>
</dbReference>
<dbReference type="AlphaFoldDB" id="A0AAD4TCF9"/>
<name>A0AAD4TCF9_9MAGN</name>
<dbReference type="InterPro" id="IPR036047">
    <property type="entry name" value="F-box-like_dom_sf"/>
</dbReference>
<dbReference type="PROSITE" id="PS50181">
    <property type="entry name" value="FBOX"/>
    <property type="match status" value="1"/>
</dbReference>
<sequence>MEGGFTFNPNSYNNFLSGTNTTSGTSSASGIIFDSCSSSSINMMSSTCANPIMNSKIWSKLPETLVDRVIAFLPPPAFFDARSVCKRWSNLLISNSFIEMYLSISSSARQRHTWFLFFKHKKLKSYIHGNDYEQREREDNSSSREGYLFDPNEMKWYKISFGSVIPPGFSPCSSSGGLICWVSDVAGIKNLILCNPLLVKIYHSILMMNTITTRTPRLFPSVGLNVTNSSLDVVVAGDDLISQFNVKNVSSEIYHVYSSGGGGGYSLWGGTTSALPEKCSLQPGGKMVVVDGKFYCMSYSPFNISGYDVGLNEWFEIEAPMRRHLRSPNLIECRGRLVLIAAVEKSKLKVPKSLRMWVLQRSSSTTCTNNQQKKWLEAEKMPQNLYKQFSEAGGDGDEGFDCVGNGNFIIITLPGSDNMLLFDFYQKAWQWIPPCPYSGGDGGLRGFAYEPQLFTPILAWVSPHQSGI</sequence>
<gene>
    <name evidence="2" type="ORF">MKW98_019262</name>
</gene>
<dbReference type="EMBL" id="JAJJMB010003267">
    <property type="protein sequence ID" value="KAI3948512.1"/>
    <property type="molecule type" value="Genomic_DNA"/>
</dbReference>
<dbReference type="SUPFAM" id="SSF117281">
    <property type="entry name" value="Kelch motif"/>
    <property type="match status" value="1"/>
</dbReference>
<protein>
    <recommendedName>
        <fullName evidence="1">F-box domain-containing protein</fullName>
    </recommendedName>
</protein>
<proteinExistence type="predicted"/>
<dbReference type="InterPro" id="IPR050796">
    <property type="entry name" value="SCF_F-box_component"/>
</dbReference>
<dbReference type="InterPro" id="IPR015915">
    <property type="entry name" value="Kelch-typ_b-propeller"/>
</dbReference>
<evidence type="ECO:0000313" key="3">
    <source>
        <dbReference type="Proteomes" id="UP001202328"/>
    </source>
</evidence>
<accession>A0AAD4TCF9</accession>